<evidence type="ECO:0000256" key="1">
    <source>
        <dbReference type="SAM" id="Coils"/>
    </source>
</evidence>
<dbReference type="Gramene" id="evm.model.02.1191">
    <property type="protein sequence ID" value="cds.evm.model.02.1191"/>
    <property type="gene ID" value="evm.TU.02.1191"/>
</dbReference>
<reference evidence="4" key="2">
    <citation type="submission" date="2021-03" db="UniProtKB">
        <authorList>
            <consortium name="EnsemblPlants"/>
        </authorList>
    </citation>
    <scope>IDENTIFICATION</scope>
</reference>
<feature type="compositionally biased region" description="Polar residues" evidence="2">
    <location>
        <begin position="61"/>
        <end position="79"/>
    </location>
</feature>
<dbReference type="EnsemblPlants" id="evm.model.02.1191">
    <property type="protein sequence ID" value="cds.evm.model.02.1191"/>
    <property type="gene ID" value="evm.TU.02.1191"/>
</dbReference>
<dbReference type="PANTHER" id="PTHR19446">
    <property type="entry name" value="REVERSE TRANSCRIPTASES"/>
    <property type="match status" value="1"/>
</dbReference>
<dbReference type="InterPro" id="IPR043502">
    <property type="entry name" value="DNA/RNA_pol_sf"/>
</dbReference>
<accession>A0A803NSM4</accession>
<sequence>MGFNTLTGLGTVDKYMREPSIFNPIFDINDIRSMEFESGPKKRKALDGILIGPSPLKYNDQESTMGDSNLSPLTSNQSSKDIKDPSPVIAVQSGFSPGSVEDAKIKRKRGRPVSIRTEKSANEEEGQVSTQRRRGRPAKANPTVGVKPNVFKRNQKRSATKQQQTIKAHWDNEMFDLTVDLDNHFVLVDRSSKEKSSCTIREINGEGDATAEDWNCRGLGNAATVRQLKELIRKSNPEVLILSEVRLAEVKLHGLMGKLHFPGICYVPPQGTGGGLALCWKLGVDCNIQDADKNKVIGIISSDPPELPWIIMGIYGPPSFGEKEEFWKKVGEYIDHCNFPLLLMGDLNGTLKDGENLNYANASNTTRYSFDLRIMVHRTGLVDLGYTGVKFTWFKKSMDPSVGSSLKRARLDRAMASTDWRVDWPNAIVSHLTATSSDHNPILLDTLGGKFCTKPQFKYEMMWERDPRVFWVVKRAWIEKGHQHPMVNLYRKIKHTKDHLTKWNKEQFKKLSIQINEARETLKSIEEAKNFDEKAHSNARADLEERLRREEIFWRQKSRVAWLKDGDRSTKFFMASTVTRRRRNYIQCLKNEQGESIEDLKEIAKLFIQKFTSTFSKNGSRIKFEAEDWNHLRMDNLLKEDLMDPPSEAEILNALASMGVDKAPGPDGFPVIFFRSHRDTIKEDFLNFIKHFFNTAELPHYINDTNIVLVPKKEGPSKVGDFRPIALCNVIYKCISKVITTRLRDILPCIISPTQTAFIKGRCITENTAIAKEIIHSMARKKGSKGFMMIKLDMEKAYDKMDWDFIMEVLNFHGFKNPLLGWIKSCIQIKKMNLMINGVKQGTIHPTSGLRQGDPLSPTLFILAADMLSRLLQDYTSEGRIKGIKVTRSAPAITHLMFADDVVLFGQATIKEAQAFLECLQKYCAWSGQAINLQKSTVFFSKGVPKNRISDITTLLGMRKMQNDATYLGIPLFSSKNRSKDMQYLVQRVLTRIDGWKARLLSKVGRTCLIQSVGTSIPIYVAASEEPQNLWSSIVTEKYLKGSNLFDVEMKGSESTLWKAILRSRTLLKEGMCREIGDGRTTSIWFDAWVPNGDHLPQPLLDATQGANLVNYFINENMTWNEERLRKWFSESDARNILNIGLPHQSKLDSWRWIGDPRGCFSVKSAFKLVTNSKTQRHTSWDWRILWNSPIHGRLKLLWWQIMRDALPTREKIGIVLPLQSKECPICEEGEESSLHLFWDCYFAKAIWFGSMWGMRTNSLSYSSGTEWMTWFQDNKHRPSLLSFDEFMTGALCIFKAIWDARNGLIHAEFAREHLKGKVAFQCDNEVVVANCSITYNTNQFIDIVGAINRFKNTVRLLDDFKISKIDRTYNFLAHNSAKWAAAVGATGVLDLGVMDEKVFSDVQEWNPD</sequence>
<dbReference type="PROSITE" id="PS50878">
    <property type="entry name" value="RT_POL"/>
    <property type="match status" value="1"/>
</dbReference>
<dbReference type="GO" id="GO:0003824">
    <property type="term" value="F:catalytic activity"/>
    <property type="evidence" value="ECO:0007669"/>
    <property type="project" value="InterPro"/>
</dbReference>
<evidence type="ECO:0000313" key="5">
    <source>
        <dbReference type="Proteomes" id="UP000596661"/>
    </source>
</evidence>
<dbReference type="InterPro" id="IPR036691">
    <property type="entry name" value="Endo/exonu/phosph_ase_sf"/>
</dbReference>
<organism evidence="4 5">
    <name type="scientific">Cannabis sativa</name>
    <name type="common">Hemp</name>
    <name type="synonym">Marijuana</name>
    <dbReference type="NCBI Taxonomy" id="3483"/>
    <lineage>
        <taxon>Eukaryota</taxon>
        <taxon>Viridiplantae</taxon>
        <taxon>Streptophyta</taxon>
        <taxon>Embryophyta</taxon>
        <taxon>Tracheophyta</taxon>
        <taxon>Spermatophyta</taxon>
        <taxon>Magnoliopsida</taxon>
        <taxon>eudicotyledons</taxon>
        <taxon>Gunneridae</taxon>
        <taxon>Pentapetalae</taxon>
        <taxon>rosids</taxon>
        <taxon>fabids</taxon>
        <taxon>Rosales</taxon>
        <taxon>Cannabaceae</taxon>
        <taxon>Cannabis</taxon>
    </lineage>
</organism>
<feature type="region of interest" description="Disordered" evidence="2">
    <location>
        <begin position="53"/>
        <end position="146"/>
    </location>
</feature>
<dbReference type="Gene3D" id="3.60.10.10">
    <property type="entry name" value="Endonuclease/exonuclease/phosphatase"/>
    <property type="match status" value="1"/>
</dbReference>
<keyword evidence="1" id="KW-0175">Coiled coil</keyword>
<dbReference type="SMART" id="SM00384">
    <property type="entry name" value="AT_hook"/>
    <property type="match status" value="2"/>
</dbReference>
<dbReference type="InterPro" id="IPR000477">
    <property type="entry name" value="RT_dom"/>
</dbReference>
<protein>
    <recommendedName>
        <fullName evidence="3">Reverse transcriptase domain-containing protein</fullName>
    </recommendedName>
</protein>
<keyword evidence="5" id="KW-1185">Reference proteome</keyword>
<feature type="coiled-coil region" evidence="1">
    <location>
        <begin position="508"/>
        <end position="535"/>
    </location>
</feature>
<reference evidence="4" key="1">
    <citation type="submission" date="2018-11" db="EMBL/GenBank/DDBJ databases">
        <authorList>
            <person name="Grassa J C."/>
        </authorList>
    </citation>
    <scope>NUCLEOTIDE SEQUENCE [LARGE SCALE GENOMIC DNA]</scope>
</reference>
<dbReference type="InterPro" id="IPR005135">
    <property type="entry name" value="Endo/exonuclease/phosphatase"/>
</dbReference>
<dbReference type="InterPro" id="IPR017956">
    <property type="entry name" value="AT_hook_DNA-bd_motif"/>
</dbReference>
<dbReference type="GO" id="GO:0003677">
    <property type="term" value="F:DNA binding"/>
    <property type="evidence" value="ECO:0007669"/>
    <property type="project" value="InterPro"/>
</dbReference>
<dbReference type="SUPFAM" id="SSF56672">
    <property type="entry name" value="DNA/RNA polymerases"/>
    <property type="match status" value="1"/>
</dbReference>
<dbReference type="Pfam" id="PF03372">
    <property type="entry name" value="Exo_endo_phos"/>
    <property type="match status" value="1"/>
</dbReference>
<dbReference type="Proteomes" id="UP000596661">
    <property type="component" value="Chromosome 2"/>
</dbReference>
<evidence type="ECO:0000313" key="4">
    <source>
        <dbReference type="EnsemblPlants" id="cds.evm.model.02.1191"/>
    </source>
</evidence>
<evidence type="ECO:0000259" key="3">
    <source>
        <dbReference type="PROSITE" id="PS50878"/>
    </source>
</evidence>
<name>A0A803NSM4_CANSA</name>
<dbReference type="Pfam" id="PF00078">
    <property type="entry name" value="RVT_1"/>
    <property type="match status" value="1"/>
</dbReference>
<evidence type="ECO:0000256" key="2">
    <source>
        <dbReference type="SAM" id="MobiDB-lite"/>
    </source>
</evidence>
<dbReference type="CDD" id="cd01650">
    <property type="entry name" value="RT_nLTR_like"/>
    <property type="match status" value="1"/>
</dbReference>
<proteinExistence type="predicted"/>
<dbReference type="SUPFAM" id="SSF56219">
    <property type="entry name" value="DNase I-like"/>
    <property type="match status" value="1"/>
</dbReference>
<feature type="domain" description="Reverse transcriptase" evidence="3">
    <location>
        <begin position="691"/>
        <end position="972"/>
    </location>
</feature>
<dbReference type="EMBL" id="UZAU01000163">
    <property type="status" value="NOT_ANNOTATED_CDS"/>
    <property type="molecule type" value="Genomic_DNA"/>
</dbReference>
<dbReference type="InterPro" id="IPR026960">
    <property type="entry name" value="RVT-Znf"/>
</dbReference>
<dbReference type="Pfam" id="PF13966">
    <property type="entry name" value="zf-RVT"/>
    <property type="match status" value="1"/>
</dbReference>